<evidence type="ECO:0000313" key="1">
    <source>
        <dbReference type="EMBL" id="CAH1107077.1"/>
    </source>
</evidence>
<dbReference type="PANTHER" id="PTHR34153">
    <property type="entry name" value="SI:CH211-262H13.3-RELATED-RELATED"/>
    <property type="match status" value="1"/>
</dbReference>
<keyword evidence="2" id="KW-1185">Reference proteome</keyword>
<protein>
    <recommendedName>
        <fullName evidence="3">DUF4806 domain-containing protein</fullName>
    </recommendedName>
</protein>
<evidence type="ECO:0000313" key="2">
    <source>
        <dbReference type="Proteomes" id="UP001153636"/>
    </source>
</evidence>
<evidence type="ECO:0008006" key="3">
    <source>
        <dbReference type="Google" id="ProtNLM"/>
    </source>
</evidence>
<name>A0A9P0GF44_9CUCU</name>
<dbReference type="AlphaFoldDB" id="A0A9P0GF44"/>
<dbReference type="PANTHER" id="PTHR34153:SF2">
    <property type="entry name" value="SI:CH211-262H13.3-RELATED"/>
    <property type="match status" value="1"/>
</dbReference>
<organism evidence="1 2">
    <name type="scientific">Psylliodes chrysocephalus</name>
    <dbReference type="NCBI Taxonomy" id="3402493"/>
    <lineage>
        <taxon>Eukaryota</taxon>
        <taxon>Metazoa</taxon>
        <taxon>Ecdysozoa</taxon>
        <taxon>Arthropoda</taxon>
        <taxon>Hexapoda</taxon>
        <taxon>Insecta</taxon>
        <taxon>Pterygota</taxon>
        <taxon>Neoptera</taxon>
        <taxon>Endopterygota</taxon>
        <taxon>Coleoptera</taxon>
        <taxon>Polyphaga</taxon>
        <taxon>Cucujiformia</taxon>
        <taxon>Chrysomeloidea</taxon>
        <taxon>Chrysomelidae</taxon>
        <taxon>Galerucinae</taxon>
        <taxon>Alticini</taxon>
        <taxon>Psylliodes</taxon>
    </lineage>
</organism>
<reference evidence="1" key="1">
    <citation type="submission" date="2022-01" db="EMBL/GenBank/DDBJ databases">
        <authorList>
            <person name="King R."/>
        </authorList>
    </citation>
    <scope>NUCLEOTIDE SEQUENCE</scope>
</reference>
<accession>A0A9P0GF44</accession>
<proteinExistence type="predicted"/>
<sequence length="149" mass="17221">MYKRKRSSTWYRRVKRETEQFVFDQIPITTPDGLAYIESLIAEKTSFNLLLTDFSRLGAANYKELIRRIMRQLMTDSVAKLYSVHGHKGKTSFSKTTCFRAVIGAVQIHNRNVTSKDVELVMGQWLAKASERLKKTSLEETNRNGNDLE</sequence>
<dbReference type="Proteomes" id="UP001153636">
    <property type="component" value="Chromosome 2"/>
</dbReference>
<dbReference type="OrthoDB" id="6784356at2759"/>
<gene>
    <name evidence="1" type="ORF">PSYICH_LOCUS6622</name>
</gene>
<dbReference type="EMBL" id="OV651814">
    <property type="protein sequence ID" value="CAH1107077.1"/>
    <property type="molecule type" value="Genomic_DNA"/>
</dbReference>